<dbReference type="RefSeq" id="WP_370397559.1">
    <property type="nucleotide sequence ID" value="NZ_JALBUT010000009.1"/>
</dbReference>
<gene>
    <name evidence="1" type="ORF">MOX91_07960</name>
</gene>
<proteinExistence type="predicted"/>
<dbReference type="InterPro" id="IPR035994">
    <property type="entry name" value="Nucleoside_phosphorylase_sf"/>
</dbReference>
<name>A0ABU4WHR6_9BACT</name>
<reference evidence="1 2" key="1">
    <citation type="submission" date="2022-03" db="EMBL/GenBank/DDBJ databases">
        <title>Novel taxa within the pig intestine.</title>
        <authorList>
            <person name="Wylensek D."/>
            <person name="Bishof K."/>
            <person name="Afrizal A."/>
            <person name="Clavel T."/>
        </authorList>
    </citation>
    <scope>NUCLEOTIDE SEQUENCE [LARGE SCALE GENOMIC DNA]</scope>
    <source>
        <strain evidence="1 2">CLA-KB-P66</strain>
    </source>
</reference>
<dbReference type="Gene3D" id="3.40.50.1580">
    <property type="entry name" value="Nucleoside phosphorylase domain"/>
    <property type="match status" value="1"/>
</dbReference>
<dbReference type="EMBL" id="JALBUT010000009">
    <property type="protein sequence ID" value="MDX8416106.1"/>
    <property type="molecule type" value="Genomic_DNA"/>
</dbReference>
<dbReference type="SUPFAM" id="SSF53167">
    <property type="entry name" value="Purine and uridine phosphorylases"/>
    <property type="match status" value="1"/>
</dbReference>
<dbReference type="Proteomes" id="UP001275932">
    <property type="component" value="Unassembled WGS sequence"/>
</dbReference>
<organism evidence="1 2">
    <name type="scientific">Intestinicryptomonas porci</name>
    <dbReference type="NCBI Taxonomy" id="2926320"/>
    <lineage>
        <taxon>Bacteria</taxon>
        <taxon>Pseudomonadati</taxon>
        <taxon>Verrucomicrobiota</taxon>
        <taxon>Opitutia</taxon>
        <taxon>Opitutales</taxon>
        <taxon>Intestinicryptomonaceae</taxon>
        <taxon>Intestinicryptomonas</taxon>
    </lineage>
</organism>
<protein>
    <recommendedName>
        <fullName evidence="3">Nucleoside phosphorylase domain-containing protein</fullName>
    </recommendedName>
</protein>
<evidence type="ECO:0000313" key="1">
    <source>
        <dbReference type="EMBL" id="MDX8416106.1"/>
    </source>
</evidence>
<keyword evidence="2" id="KW-1185">Reference proteome</keyword>
<accession>A0ABU4WHR6</accession>
<comment type="caution">
    <text evidence="1">The sequence shown here is derived from an EMBL/GenBank/DDBJ whole genome shotgun (WGS) entry which is preliminary data.</text>
</comment>
<sequence length="232" mass="25648">MKALLVFPTTFEAWAFFKKAGERPALGKTAKISVGGVEFFGIVSGIGCKASQDRVENFQKKHSFDLALLCGFCGSCSPSIKEGDFIFETANIGVAEILRSLGAVRCRIASVEAVADSEKKSKMRESGFSAVEMEARFFKPLFCEEKFAHLRAVSDGVDSKIPAEFFNSLMDFDTGASSFSFAKFFGVFLKKPTLPIDLVKFAISANRAKKIYDAKLFEIIKKISDFYLQKQN</sequence>
<evidence type="ECO:0000313" key="2">
    <source>
        <dbReference type="Proteomes" id="UP001275932"/>
    </source>
</evidence>
<evidence type="ECO:0008006" key="3">
    <source>
        <dbReference type="Google" id="ProtNLM"/>
    </source>
</evidence>